<reference evidence="1 2" key="1">
    <citation type="journal article" date="2013" name="Genome Announc.">
        <title>Whole-genome sequences of five oyster-associated bacteria show potential for crude oil hydrocarbon degradation.</title>
        <authorList>
            <person name="Chauhan A."/>
            <person name="Green S."/>
            <person name="Pathak A."/>
            <person name="Thomas J."/>
            <person name="Venkatramanan R."/>
        </authorList>
    </citation>
    <scope>NUCLEOTIDE SEQUENCE [LARGE SCALE GENOMIC DNA]</scope>
    <source>
        <strain evidence="1 2">MF109</strain>
    </source>
</reference>
<protein>
    <submittedName>
        <fullName evidence="1">Uncharacterized protein</fullName>
    </submittedName>
</protein>
<name>T5KWL8_MICMQ</name>
<dbReference type="EMBL" id="ATAO01000079">
    <property type="protein sequence ID" value="EQM83406.1"/>
    <property type="molecule type" value="Genomic_DNA"/>
</dbReference>
<evidence type="ECO:0000313" key="1">
    <source>
        <dbReference type="EMBL" id="EQM83406.1"/>
    </source>
</evidence>
<dbReference type="Proteomes" id="UP000016033">
    <property type="component" value="Unassembled WGS sequence"/>
</dbReference>
<accession>T5KWL8</accession>
<evidence type="ECO:0000313" key="2">
    <source>
        <dbReference type="Proteomes" id="UP000016033"/>
    </source>
</evidence>
<organism evidence="1 2">
    <name type="scientific">Microbacterium maritypicum MF109</name>
    <dbReference type="NCBI Taxonomy" id="1333857"/>
    <lineage>
        <taxon>Bacteria</taxon>
        <taxon>Bacillati</taxon>
        <taxon>Actinomycetota</taxon>
        <taxon>Actinomycetes</taxon>
        <taxon>Micrococcales</taxon>
        <taxon>Microbacteriaceae</taxon>
        <taxon>Microbacterium</taxon>
    </lineage>
</organism>
<dbReference type="PATRIC" id="fig|1333857.3.peg.704"/>
<gene>
    <name evidence="1" type="ORF">L687_12365</name>
</gene>
<proteinExistence type="predicted"/>
<comment type="caution">
    <text evidence="1">The sequence shown here is derived from an EMBL/GenBank/DDBJ whole genome shotgun (WGS) entry which is preliminary data.</text>
</comment>
<dbReference type="AlphaFoldDB" id="T5KWL8"/>
<sequence length="65" mass="6748">MMRFAHTGTGETILVQDGEHVLIADSCGDPVCACGYAPSPPDARSQLHAASLVSAHVTREMGGHS</sequence>